<organism evidence="1 2">
    <name type="scientific">Podospora comata</name>
    <dbReference type="NCBI Taxonomy" id="48703"/>
    <lineage>
        <taxon>Eukaryota</taxon>
        <taxon>Fungi</taxon>
        <taxon>Dikarya</taxon>
        <taxon>Ascomycota</taxon>
        <taxon>Pezizomycotina</taxon>
        <taxon>Sordariomycetes</taxon>
        <taxon>Sordariomycetidae</taxon>
        <taxon>Sordariales</taxon>
        <taxon>Podosporaceae</taxon>
        <taxon>Podospora</taxon>
    </lineage>
</organism>
<dbReference type="InterPro" id="IPR013744">
    <property type="entry name" value="SidJ"/>
</dbReference>
<dbReference type="SUPFAM" id="SSF53474">
    <property type="entry name" value="alpha/beta-Hydrolases"/>
    <property type="match status" value="1"/>
</dbReference>
<keyword evidence="2" id="KW-1185">Reference proteome</keyword>
<gene>
    <name evidence="1" type="ORF">PODCO_705190</name>
</gene>
<dbReference type="InterPro" id="IPR029058">
    <property type="entry name" value="AB_hydrolase_fold"/>
</dbReference>
<evidence type="ECO:0000313" key="2">
    <source>
        <dbReference type="Proteomes" id="UP000280685"/>
    </source>
</evidence>
<dbReference type="Gene3D" id="3.40.50.1820">
    <property type="entry name" value="alpha/beta hydrolase"/>
    <property type="match status" value="1"/>
</dbReference>
<sequence>MTPFPVLVHSYPTTPTKTLPLYEHPSPSPSPPNALIFLGGLGDGPHTVPYPLTLSHSLPPTLGFSLFQARLTSSFSAFGYSSLSQDCAEISSLVRYLRSELKKQTIVLMGHSTGCQDCMFYCTKLGELEPEEKVDGIVLQGPVSDREALVMSCCPAQLENSITVAKKMAEEGKGEHVIDLDDMPDGWKGSPVTAYRWLSLATKGGDDDFFSSDFSDEELKTIWGELETPVLILPSEKDEWVPFKPAQVQSTVQKWASFCKPGVVSEFSGLIPGANHRVDNTEENPEGEKWLVERVGKFLGSL</sequence>
<dbReference type="Proteomes" id="UP000280685">
    <property type="component" value="Chromosome 7"/>
</dbReference>
<proteinExistence type="predicted"/>
<evidence type="ECO:0000313" key="1">
    <source>
        <dbReference type="EMBL" id="VBB86505.1"/>
    </source>
</evidence>
<dbReference type="EMBL" id="LR026970">
    <property type="protein sequence ID" value="VBB86505.1"/>
    <property type="molecule type" value="Genomic_DNA"/>
</dbReference>
<reference evidence="1" key="1">
    <citation type="submission" date="2018-02" db="EMBL/GenBank/DDBJ databases">
        <authorList>
            <person name="Silar P."/>
        </authorList>
    </citation>
    <scope>NUCLEOTIDE SEQUENCE [LARGE SCALE GENOMIC DNA]</scope>
    <source>
        <strain evidence="1">T</strain>
    </source>
</reference>
<accession>A0ABY6SK28</accession>
<dbReference type="PANTHER" id="PTHR31591:SF7">
    <property type="entry name" value="DUF1749-DOMAIN-CONTAINING PROTEIN"/>
    <property type="match status" value="1"/>
</dbReference>
<protein>
    <submittedName>
        <fullName evidence="1">Uncharacterized protein</fullName>
    </submittedName>
</protein>
<dbReference type="Pfam" id="PF08538">
    <property type="entry name" value="DUF1749"/>
    <property type="match status" value="1"/>
</dbReference>
<name>A0ABY6SK28_PODCO</name>
<dbReference type="PANTHER" id="PTHR31591">
    <property type="entry name" value="UPF0613 PROTEIN PB24D3.06C"/>
    <property type="match status" value="1"/>
</dbReference>